<dbReference type="Pfam" id="PF01951">
    <property type="entry name" value="Archease"/>
    <property type="match status" value="1"/>
</dbReference>
<evidence type="ECO:0000313" key="7">
    <source>
        <dbReference type="Proteomes" id="UP000239874"/>
    </source>
</evidence>
<dbReference type="InterPro" id="IPR036820">
    <property type="entry name" value="Archease_dom_sf"/>
</dbReference>
<evidence type="ECO:0000313" key="6">
    <source>
        <dbReference type="EMBL" id="PPJ39340.1"/>
    </source>
</evidence>
<proteinExistence type="inferred from homology"/>
<evidence type="ECO:0000259" key="5">
    <source>
        <dbReference type="Pfam" id="PF01951"/>
    </source>
</evidence>
<organism evidence="6 7">
    <name type="scientific">Nocardia nova</name>
    <dbReference type="NCBI Taxonomy" id="37330"/>
    <lineage>
        <taxon>Bacteria</taxon>
        <taxon>Bacillati</taxon>
        <taxon>Actinomycetota</taxon>
        <taxon>Actinomycetes</taxon>
        <taxon>Mycobacteriales</taxon>
        <taxon>Nocardiaceae</taxon>
        <taxon>Nocardia</taxon>
    </lineage>
</organism>
<comment type="caution">
    <text evidence="6">The sequence shown here is derived from an EMBL/GenBank/DDBJ whole genome shotgun (WGS) entry which is preliminary data.</text>
</comment>
<keyword evidence="2" id="KW-0819">tRNA processing</keyword>
<keyword evidence="3" id="KW-0479">Metal-binding</keyword>
<evidence type="ECO:0000256" key="3">
    <source>
        <dbReference type="ARBA" id="ARBA00022723"/>
    </source>
</evidence>
<dbReference type="GO" id="GO:0046872">
    <property type="term" value="F:metal ion binding"/>
    <property type="evidence" value="ECO:0007669"/>
    <property type="project" value="UniProtKB-KW"/>
</dbReference>
<gene>
    <name evidence="6" type="ORF">C5E45_04045</name>
</gene>
<dbReference type="OrthoDB" id="3827441at2"/>
<feature type="domain" description="Archease" evidence="5">
    <location>
        <begin position="48"/>
        <end position="134"/>
    </location>
</feature>
<dbReference type="AlphaFoldDB" id="A0A2S6AVU6"/>
<protein>
    <recommendedName>
        <fullName evidence="5">Archease domain-containing protein</fullName>
    </recommendedName>
</protein>
<evidence type="ECO:0000256" key="4">
    <source>
        <dbReference type="ARBA" id="ARBA00022837"/>
    </source>
</evidence>
<dbReference type="Gene3D" id="3.55.10.10">
    <property type="entry name" value="Archease domain"/>
    <property type="match status" value="1"/>
</dbReference>
<evidence type="ECO:0000256" key="1">
    <source>
        <dbReference type="ARBA" id="ARBA00007963"/>
    </source>
</evidence>
<comment type="similarity">
    <text evidence="1">Belongs to the archease family.</text>
</comment>
<sequence length="201" mass="21945">MGRSALVHSPVVAEYRQDRSSASGAQAGRNRWEVMAVKSAGHRSSAREAEIELEAWAPTCEGCLCEAVDALVDCFVTPPRPAASEAIEWTHISNDPEDLLGYLLDWVVYHRRVFGRIPVTTSIERSNGWDIRFETADLSGSEDALESVYVRTIGLQSARGGWHCDVSLDRSVESDELACTPAPEGIPRIQHVISSAPAQLG</sequence>
<dbReference type="EMBL" id="PSZC01000002">
    <property type="protein sequence ID" value="PPJ39340.1"/>
    <property type="molecule type" value="Genomic_DNA"/>
</dbReference>
<keyword evidence="4" id="KW-0106">Calcium</keyword>
<dbReference type="InterPro" id="IPR023572">
    <property type="entry name" value="Archease_dom"/>
</dbReference>
<name>A0A2S6AVU6_9NOCA</name>
<dbReference type="Proteomes" id="UP000239874">
    <property type="component" value="Unassembled WGS sequence"/>
</dbReference>
<accession>A0A2S6AVU6</accession>
<reference evidence="6 7" key="1">
    <citation type="submission" date="2018-02" db="EMBL/GenBank/DDBJ databases">
        <title>8 Nocardia nova and 1 Nocardia cyriacigeorgica strain used for evolution to TMP-SMX.</title>
        <authorList>
            <person name="Mehta H."/>
            <person name="Weng J."/>
            <person name="Shamoo Y."/>
        </authorList>
    </citation>
    <scope>NUCLEOTIDE SEQUENCE [LARGE SCALE GENOMIC DNA]</scope>
    <source>
        <strain evidence="6 7">MDA3139</strain>
    </source>
</reference>
<evidence type="ECO:0000256" key="2">
    <source>
        <dbReference type="ARBA" id="ARBA00022694"/>
    </source>
</evidence>
<dbReference type="SUPFAM" id="SSF69819">
    <property type="entry name" value="MTH1598-like"/>
    <property type="match status" value="1"/>
</dbReference>
<dbReference type="GO" id="GO:0008033">
    <property type="term" value="P:tRNA processing"/>
    <property type="evidence" value="ECO:0007669"/>
    <property type="project" value="UniProtKB-KW"/>
</dbReference>